<feature type="domain" description="N-acetyltransferase" evidence="3">
    <location>
        <begin position="3"/>
        <end position="149"/>
    </location>
</feature>
<comment type="caution">
    <text evidence="4">The sequence shown here is derived from an EMBL/GenBank/DDBJ whole genome shotgun (WGS) entry which is preliminary data.</text>
</comment>
<proteinExistence type="predicted"/>
<accession>A0A2V1HX70</accession>
<reference evidence="4 5" key="1">
    <citation type="submission" date="2018-05" db="EMBL/GenBank/DDBJ databases">
        <title>Amnibacterium sp. M8JJ-5, whole genome shotgun sequence.</title>
        <authorList>
            <person name="Tuo L."/>
        </authorList>
    </citation>
    <scope>NUCLEOTIDE SEQUENCE [LARGE SCALE GENOMIC DNA]</scope>
    <source>
        <strain evidence="4 5">M8JJ-5</strain>
    </source>
</reference>
<dbReference type="InterPro" id="IPR051016">
    <property type="entry name" value="Diverse_Substrate_AcTransf"/>
</dbReference>
<dbReference type="InterPro" id="IPR016181">
    <property type="entry name" value="Acyl_CoA_acyltransferase"/>
</dbReference>
<name>A0A2V1HX70_9MICO</name>
<dbReference type="EMBL" id="QEOP01000002">
    <property type="protein sequence ID" value="PVZ94874.1"/>
    <property type="molecule type" value="Genomic_DNA"/>
</dbReference>
<dbReference type="GO" id="GO:0008080">
    <property type="term" value="F:N-acetyltransferase activity"/>
    <property type="evidence" value="ECO:0007669"/>
    <property type="project" value="TreeGrafter"/>
</dbReference>
<keyword evidence="1 4" id="KW-0808">Transferase</keyword>
<protein>
    <submittedName>
        <fullName evidence="4">GNAT family N-acetyltransferase</fullName>
    </submittedName>
</protein>
<dbReference type="PANTHER" id="PTHR10545:SF42">
    <property type="entry name" value="ACETYLTRANSFERASE"/>
    <property type="match status" value="1"/>
</dbReference>
<evidence type="ECO:0000313" key="4">
    <source>
        <dbReference type="EMBL" id="PVZ94874.1"/>
    </source>
</evidence>
<gene>
    <name evidence="4" type="ORF">DDQ50_09675</name>
</gene>
<dbReference type="InterPro" id="IPR000182">
    <property type="entry name" value="GNAT_dom"/>
</dbReference>
<dbReference type="OrthoDB" id="9805924at2"/>
<dbReference type="PANTHER" id="PTHR10545">
    <property type="entry name" value="DIAMINE N-ACETYLTRANSFERASE"/>
    <property type="match status" value="1"/>
</dbReference>
<evidence type="ECO:0000259" key="3">
    <source>
        <dbReference type="PROSITE" id="PS51186"/>
    </source>
</evidence>
<dbReference type="Proteomes" id="UP000244893">
    <property type="component" value="Unassembled WGS sequence"/>
</dbReference>
<dbReference type="CDD" id="cd04301">
    <property type="entry name" value="NAT_SF"/>
    <property type="match status" value="1"/>
</dbReference>
<dbReference type="PROSITE" id="PS51186">
    <property type="entry name" value="GNAT"/>
    <property type="match status" value="1"/>
</dbReference>
<evidence type="ECO:0000256" key="2">
    <source>
        <dbReference type="ARBA" id="ARBA00023315"/>
    </source>
</evidence>
<sequence>MTVTIRPVEQGDFFAWYGLYAGYADFYEEPLTDDRAMRVWAWLFSDDFATHGLVAVDGDGELVGLAHIRSFERPLAGEIGLYLDDLFVREDKRGTGVGRTLIDAVAAEAKKNGQKTVRWITAEDNATARALYDQVAKKTAYVTYDLTVD</sequence>
<keyword evidence="2" id="KW-0012">Acyltransferase</keyword>
<dbReference type="Pfam" id="PF00583">
    <property type="entry name" value="Acetyltransf_1"/>
    <property type="match status" value="1"/>
</dbReference>
<evidence type="ECO:0000256" key="1">
    <source>
        <dbReference type="ARBA" id="ARBA00022679"/>
    </source>
</evidence>
<keyword evidence="5" id="KW-1185">Reference proteome</keyword>
<dbReference type="AlphaFoldDB" id="A0A2V1HX70"/>
<evidence type="ECO:0000313" key="5">
    <source>
        <dbReference type="Proteomes" id="UP000244893"/>
    </source>
</evidence>
<dbReference type="SUPFAM" id="SSF55729">
    <property type="entry name" value="Acyl-CoA N-acyltransferases (Nat)"/>
    <property type="match status" value="1"/>
</dbReference>
<dbReference type="Gene3D" id="3.40.630.30">
    <property type="match status" value="1"/>
</dbReference>
<organism evidence="4 5">
    <name type="scientific">Amnibacterium flavum</name>
    <dbReference type="NCBI Taxonomy" id="2173173"/>
    <lineage>
        <taxon>Bacteria</taxon>
        <taxon>Bacillati</taxon>
        <taxon>Actinomycetota</taxon>
        <taxon>Actinomycetes</taxon>
        <taxon>Micrococcales</taxon>
        <taxon>Microbacteriaceae</taxon>
        <taxon>Amnibacterium</taxon>
    </lineage>
</organism>